<reference evidence="2" key="1">
    <citation type="submission" date="2019-10" db="EMBL/GenBank/DDBJ databases">
        <title>The sequence and de novo assembly of the wild yak genome.</title>
        <authorList>
            <person name="Liu Y."/>
        </authorList>
    </citation>
    <scope>NUCLEOTIDE SEQUENCE [LARGE SCALE GENOMIC DNA]</scope>
    <source>
        <strain evidence="2">WY2019</strain>
    </source>
</reference>
<dbReference type="AlphaFoldDB" id="A0A6B0QRS6"/>
<protein>
    <submittedName>
        <fullName evidence="2">Uncharacterized protein</fullName>
    </submittedName>
</protein>
<gene>
    <name evidence="2" type="ORF">E5288_WYG007004</name>
</gene>
<evidence type="ECO:0000313" key="3">
    <source>
        <dbReference type="Proteomes" id="UP000322234"/>
    </source>
</evidence>
<comment type="caution">
    <text evidence="2">The sequence shown here is derived from an EMBL/GenBank/DDBJ whole genome shotgun (WGS) entry which is preliminary data.</text>
</comment>
<dbReference type="EMBL" id="VBQZ03000002">
    <property type="protein sequence ID" value="MXQ79677.1"/>
    <property type="molecule type" value="Genomic_DNA"/>
</dbReference>
<name>A0A6B0QRS6_9CETA</name>
<keyword evidence="3" id="KW-1185">Reference proteome</keyword>
<dbReference type="Proteomes" id="UP000322234">
    <property type="component" value="Unassembled WGS sequence"/>
</dbReference>
<accession>A0A6B0QRS6</accession>
<proteinExistence type="predicted"/>
<organism evidence="2 3">
    <name type="scientific">Bos mutus</name>
    <name type="common">wild yak</name>
    <dbReference type="NCBI Taxonomy" id="72004"/>
    <lineage>
        <taxon>Eukaryota</taxon>
        <taxon>Metazoa</taxon>
        <taxon>Chordata</taxon>
        <taxon>Craniata</taxon>
        <taxon>Vertebrata</taxon>
        <taxon>Euteleostomi</taxon>
        <taxon>Mammalia</taxon>
        <taxon>Eutheria</taxon>
        <taxon>Laurasiatheria</taxon>
        <taxon>Artiodactyla</taxon>
        <taxon>Ruminantia</taxon>
        <taxon>Pecora</taxon>
        <taxon>Bovidae</taxon>
        <taxon>Bovinae</taxon>
        <taxon>Bos</taxon>
    </lineage>
</organism>
<evidence type="ECO:0000313" key="2">
    <source>
        <dbReference type="EMBL" id="MXQ79677.1"/>
    </source>
</evidence>
<sequence length="184" mass="20284">MLERDKSTPPAADGSRLPGVEEEGPDLQGGGHKVPDPSWVLYTDGTSLIRTMVVRLAKAERAIKTEKGWWELPSGKLLVPEELAHNLRLSKWIKETDCSWVDLLLTVLLRLRMTPQSEGYSPYEIVNGRPPSHNKTGVNKFASANQLCSKNACDKDVCGKDAYSENTGHGFRVPRDTNLSGING</sequence>
<feature type="region of interest" description="Disordered" evidence="1">
    <location>
        <begin position="1"/>
        <end position="35"/>
    </location>
</feature>
<evidence type="ECO:0000256" key="1">
    <source>
        <dbReference type="SAM" id="MobiDB-lite"/>
    </source>
</evidence>